<accession>A0A1C3XJ45</accession>
<evidence type="ECO:0000259" key="1">
    <source>
        <dbReference type="PROSITE" id="PS50943"/>
    </source>
</evidence>
<dbReference type="Proteomes" id="UP000183174">
    <property type="component" value="Unassembled WGS sequence"/>
</dbReference>
<dbReference type="RefSeq" id="WP_074448487.1">
    <property type="nucleotide sequence ID" value="NZ_FMAE01000030.1"/>
</dbReference>
<feature type="domain" description="HTH cro/C1-type" evidence="1">
    <location>
        <begin position="17"/>
        <end position="48"/>
    </location>
</feature>
<evidence type="ECO:0000313" key="2">
    <source>
        <dbReference type="EMBL" id="SCB52288.1"/>
    </source>
</evidence>
<dbReference type="Gene3D" id="1.10.260.40">
    <property type="entry name" value="lambda repressor-like DNA-binding domains"/>
    <property type="match status" value="1"/>
</dbReference>
<reference evidence="2 3" key="1">
    <citation type="submission" date="2016-08" db="EMBL/GenBank/DDBJ databases">
        <authorList>
            <person name="Seilhamer J.J."/>
        </authorList>
    </citation>
    <scope>NUCLEOTIDE SEQUENCE [LARGE SCALE GENOMIC DNA]</scope>
    <source>
        <strain evidence="2 3">CCBAU 10071</strain>
    </source>
</reference>
<protein>
    <submittedName>
        <fullName evidence="2">Helix-turn-helix domain-containing protein</fullName>
    </submittedName>
</protein>
<dbReference type="PROSITE" id="PS50943">
    <property type="entry name" value="HTH_CROC1"/>
    <property type="match status" value="1"/>
</dbReference>
<evidence type="ECO:0000313" key="3">
    <source>
        <dbReference type="Proteomes" id="UP000183174"/>
    </source>
</evidence>
<sequence length="71" mass="7498">MTNSETGATPFATPQSLTDWRARFGYSQRQAADAIGCSRGALAGYEHGDHPITKYISLAVAAVSLGVGREI</sequence>
<dbReference type="InterPro" id="IPR010982">
    <property type="entry name" value="Lambda_DNA-bd_dom_sf"/>
</dbReference>
<name>A0A1C3XJ45_9BRAD</name>
<dbReference type="CDD" id="cd00093">
    <property type="entry name" value="HTH_XRE"/>
    <property type="match status" value="1"/>
</dbReference>
<dbReference type="SUPFAM" id="SSF47413">
    <property type="entry name" value="lambda repressor-like DNA-binding domains"/>
    <property type="match status" value="1"/>
</dbReference>
<dbReference type="AlphaFoldDB" id="A0A1C3XJ45"/>
<dbReference type="GO" id="GO:0003677">
    <property type="term" value="F:DNA binding"/>
    <property type="evidence" value="ECO:0007669"/>
    <property type="project" value="InterPro"/>
</dbReference>
<gene>
    <name evidence="2" type="ORF">GA0061099_103024</name>
</gene>
<organism evidence="2 3">
    <name type="scientific">Bradyrhizobium yuanmingense</name>
    <dbReference type="NCBI Taxonomy" id="108015"/>
    <lineage>
        <taxon>Bacteria</taxon>
        <taxon>Pseudomonadati</taxon>
        <taxon>Pseudomonadota</taxon>
        <taxon>Alphaproteobacteria</taxon>
        <taxon>Hyphomicrobiales</taxon>
        <taxon>Nitrobacteraceae</taxon>
        <taxon>Bradyrhizobium</taxon>
    </lineage>
</organism>
<dbReference type="InterPro" id="IPR001387">
    <property type="entry name" value="Cro/C1-type_HTH"/>
</dbReference>
<dbReference type="Pfam" id="PF01381">
    <property type="entry name" value="HTH_3"/>
    <property type="match status" value="1"/>
</dbReference>
<proteinExistence type="predicted"/>
<dbReference type="EMBL" id="FMAE01000030">
    <property type="protein sequence ID" value="SCB52288.1"/>
    <property type="molecule type" value="Genomic_DNA"/>
</dbReference>